<dbReference type="Proteomes" id="UP001596540">
    <property type="component" value="Unassembled WGS sequence"/>
</dbReference>
<dbReference type="GO" id="GO:0003994">
    <property type="term" value="F:aconitate hydratase activity"/>
    <property type="evidence" value="ECO:0007669"/>
    <property type="project" value="UniProtKB-EC"/>
</dbReference>
<feature type="region of interest" description="Disordered" evidence="7">
    <location>
        <begin position="673"/>
        <end position="700"/>
    </location>
</feature>
<evidence type="ECO:0000313" key="10">
    <source>
        <dbReference type="EMBL" id="MFC7329219.1"/>
    </source>
</evidence>
<keyword evidence="3" id="KW-0479">Metal-binding</keyword>
<dbReference type="InterPro" id="IPR036008">
    <property type="entry name" value="Aconitase_4Fe-4S_dom"/>
</dbReference>
<evidence type="ECO:0000256" key="6">
    <source>
        <dbReference type="RuleBase" id="RU361275"/>
    </source>
</evidence>
<dbReference type="RefSeq" id="WP_379871877.1">
    <property type="nucleotide sequence ID" value="NZ_JBHTBH010000007.1"/>
</dbReference>
<proteinExistence type="inferred from homology"/>
<dbReference type="NCBIfam" id="NF006757">
    <property type="entry name" value="PRK09277.1"/>
    <property type="match status" value="1"/>
</dbReference>
<keyword evidence="6" id="KW-0004">4Fe-4S</keyword>
<keyword evidence="4 6" id="KW-0408">Iron</keyword>
<evidence type="ECO:0000256" key="4">
    <source>
        <dbReference type="ARBA" id="ARBA00023004"/>
    </source>
</evidence>
<comment type="catalytic activity">
    <reaction evidence="6">
        <text>citrate = D-threo-isocitrate</text>
        <dbReference type="Rhea" id="RHEA:10336"/>
        <dbReference type="ChEBI" id="CHEBI:15562"/>
        <dbReference type="ChEBI" id="CHEBI:16947"/>
        <dbReference type="EC" id="4.2.1.3"/>
    </reaction>
</comment>
<feature type="domain" description="Aconitase A/isopropylmalate dehydratase small subunit swivel" evidence="9">
    <location>
        <begin position="689"/>
        <end position="817"/>
    </location>
</feature>
<organism evidence="10 11">
    <name type="scientific">Marinactinospora rubrisoli</name>
    <dbReference type="NCBI Taxonomy" id="2715399"/>
    <lineage>
        <taxon>Bacteria</taxon>
        <taxon>Bacillati</taxon>
        <taxon>Actinomycetota</taxon>
        <taxon>Actinomycetes</taxon>
        <taxon>Streptosporangiales</taxon>
        <taxon>Nocardiopsidaceae</taxon>
        <taxon>Marinactinospora</taxon>
    </lineage>
</organism>
<dbReference type="EC" id="4.2.1.3" evidence="6"/>
<dbReference type="Gene3D" id="6.10.190.10">
    <property type="match status" value="1"/>
</dbReference>
<evidence type="ECO:0000259" key="8">
    <source>
        <dbReference type="Pfam" id="PF00330"/>
    </source>
</evidence>
<feature type="domain" description="Aconitase/3-isopropylmalate dehydratase large subunit alpha/beta/alpha" evidence="8">
    <location>
        <begin position="78"/>
        <end position="557"/>
    </location>
</feature>
<dbReference type="Gene3D" id="3.30.499.10">
    <property type="entry name" value="Aconitase, domain 3"/>
    <property type="match status" value="2"/>
</dbReference>
<dbReference type="InterPro" id="IPR018136">
    <property type="entry name" value="Aconitase_4Fe-4S_BS"/>
</dbReference>
<dbReference type="InterPro" id="IPR006249">
    <property type="entry name" value="Aconitase/IRP2"/>
</dbReference>
<dbReference type="PROSITE" id="PS01244">
    <property type="entry name" value="ACONITASE_2"/>
    <property type="match status" value="1"/>
</dbReference>
<comment type="similarity">
    <text evidence="2 6">Belongs to the aconitase/IPM isomerase family.</text>
</comment>
<dbReference type="PROSITE" id="PS00450">
    <property type="entry name" value="ACONITASE_1"/>
    <property type="match status" value="1"/>
</dbReference>
<evidence type="ECO:0000256" key="3">
    <source>
        <dbReference type="ARBA" id="ARBA00022723"/>
    </source>
</evidence>
<evidence type="ECO:0000256" key="7">
    <source>
        <dbReference type="SAM" id="MobiDB-lite"/>
    </source>
</evidence>
<reference evidence="11" key="1">
    <citation type="journal article" date="2019" name="Int. J. Syst. Evol. Microbiol.">
        <title>The Global Catalogue of Microorganisms (GCM) 10K type strain sequencing project: providing services to taxonomists for standard genome sequencing and annotation.</title>
        <authorList>
            <consortium name="The Broad Institute Genomics Platform"/>
            <consortium name="The Broad Institute Genome Sequencing Center for Infectious Disease"/>
            <person name="Wu L."/>
            <person name="Ma J."/>
        </authorList>
    </citation>
    <scope>NUCLEOTIDE SEQUENCE [LARGE SCALE GENOMIC DNA]</scope>
    <source>
        <strain evidence="11">CGMCC 4.7382</strain>
    </source>
</reference>
<dbReference type="PANTHER" id="PTHR11670">
    <property type="entry name" value="ACONITASE/IRON-RESPONSIVE ELEMENT FAMILY MEMBER"/>
    <property type="match status" value="1"/>
</dbReference>
<evidence type="ECO:0000256" key="1">
    <source>
        <dbReference type="ARBA" id="ARBA00001966"/>
    </source>
</evidence>
<evidence type="ECO:0000256" key="5">
    <source>
        <dbReference type="ARBA" id="ARBA00023014"/>
    </source>
</evidence>
<dbReference type="Pfam" id="PF00330">
    <property type="entry name" value="Aconitase"/>
    <property type="match status" value="1"/>
</dbReference>
<dbReference type="NCBIfam" id="TIGR01341">
    <property type="entry name" value="aconitase_1"/>
    <property type="match status" value="1"/>
</dbReference>
<comment type="function">
    <text evidence="6">Catalyzes the isomerization of citrate to isocitrate via cis-aconitate.</text>
</comment>
<accession>A0ABW2KGX0</accession>
<dbReference type="PRINTS" id="PR00415">
    <property type="entry name" value="ACONITASE"/>
</dbReference>
<dbReference type="InterPro" id="IPR000573">
    <property type="entry name" value="AconitaseA/IPMdHydase_ssu_swvl"/>
</dbReference>
<protein>
    <recommendedName>
        <fullName evidence="6">Aconitate hydratase</fullName>
        <shortName evidence="6">Aconitase</shortName>
        <ecNumber evidence="6">4.2.1.3</ecNumber>
    </recommendedName>
</protein>
<dbReference type="InterPro" id="IPR001030">
    <property type="entry name" value="Acoase/IPM_deHydtase_lsu_aba"/>
</dbReference>
<dbReference type="SUPFAM" id="SSF53732">
    <property type="entry name" value="Aconitase iron-sulfur domain"/>
    <property type="match status" value="1"/>
</dbReference>
<dbReference type="InterPro" id="IPR015928">
    <property type="entry name" value="Aconitase/3IPM_dehydase_swvl"/>
</dbReference>
<gene>
    <name evidence="10" type="primary">acnA</name>
    <name evidence="10" type="ORF">ACFQRF_15895</name>
</gene>
<sequence length="898" mass="96366">MTENSGETMTGSEEARVETSVLAVAGREYRYVPLRRLLAEDELRAIPYSVRILLENVARRAPEALPAVLDRATRTGAGECEVPFHPNRIMLHDTTCLPTLADFAALRDTVAELGGDPAAVNPVIDADLTVDHSVIAEEYGTPTALKRNLDIDFERNRERYEFIRWAERSLRGFRVVPPGKGIIHQVNMETLARVVWEAPGDGTPMLHPDALVATDSHTPMVNAIGVLGWGVGGLQAQAALLGEPLLLAFPEVVGVHVSGRLREGVTATDLALTLTELLRERGVVDAFVEFFGEGVGHLSWAERAAVANMAPEYGATCAFFPYDDEVAGYLRLTGRSAGHRAVVDAYLSAQGLKRTPRGPAPRYGRTVDLDLASVEPCVAGPHRPDQRLPLSGVPGSFTAAAGRPARPPAADPAFGAAVPDGAVAIAAITSCTNTANPALMVQAGMLARKARELGLTARPWVKASLSPGSRVVTRYLEAAGLLGPLEEIGFHTVGFGCMTCIGNSGPLHPRMEELAAAGADAVAVLSGNRNFPGRVNPAISLAYLASPPLVVAYALAGSVLHDFATEPLGRDTRGEPVHLKDLWPGDGEVAAQVAAAVTSGMFRENNAAIREGTRHWTELASQRGVRFTWDPRSTYIRRPPYLTGVEPRPPRHRRIDRARVLLVLGDNITTDHISPAGAIPRDSPAGRHLQDAGTPPRHLNQYSTRRSNHEVMLRGAFTNPAVANLLLPPGSRGRGGHAYTADGARVAPVYEAARTYRDAGLDLVVVAGRNYGAGSSRDWAAKAQALLGVRAVIAESFERIHRANLVGMGVYPLEFPAGRRAGDLALRGDETLSIEGLDDLRPGANTAVLRVRRADGTAAEFPLRLRLDSRHEVAYLRHGGTMPYVARRFLPERTNADG</sequence>
<evidence type="ECO:0000313" key="11">
    <source>
        <dbReference type="Proteomes" id="UP001596540"/>
    </source>
</evidence>
<keyword evidence="6 10" id="KW-0456">Lyase</keyword>
<dbReference type="Pfam" id="PF00694">
    <property type="entry name" value="Aconitase_C"/>
    <property type="match status" value="1"/>
</dbReference>
<dbReference type="SUPFAM" id="SSF52016">
    <property type="entry name" value="LeuD/IlvD-like"/>
    <property type="match status" value="1"/>
</dbReference>
<dbReference type="Gene3D" id="3.20.19.10">
    <property type="entry name" value="Aconitase, domain 4"/>
    <property type="match status" value="1"/>
</dbReference>
<evidence type="ECO:0000259" key="9">
    <source>
        <dbReference type="Pfam" id="PF00694"/>
    </source>
</evidence>
<dbReference type="InterPro" id="IPR015931">
    <property type="entry name" value="Acnase/IPM_dHydase_lsu_aba_1/3"/>
</dbReference>
<dbReference type="EMBL" id="JBHTBH010000007">
    <property type="protein sequence ID" value="MFC7329219.1"/>
    <property type="molecule type" value="Genomic_DNA"/>
</dbReference>
<dbReference type="NCBIfam" id="NF009520">
    <property type="entry name" value="PRK12881.1"/>
    <property type="match status" value="1"/>
</dbReference>
<keyword evidence="5 6" id="KW-0411">Iron-sulfur</keyword>
<evidence type="ECO:0000256" key="2">
    <source>
        <dbReference type="ARBA" id="ARBA00007185"/>
    </source>
</evidence>
<name>A0ABW2KGX0_9ACTN</name>
<keyword evidence="11" id="KW-1185">Reference proteome</keyword>
<comment type="cofactor">
    <cofactor evidence="1">
        <name>[4Fe-4S] cluster</name>
        <dbReference type="ChEBI" id="CHEBI:49883"/>
    </cofactor>
</comment>
<comment type="caution">
    <text evidence="10">The sequence shown here is derived from an EMBL/GenBank/DDBJ whole genome shotgun (WGS) entry which is preliminary data.</text>
</comment>